<dbReference type="InterPro" id="IPR011600">
    <property type="entry name" value="Pept_C14_caspase"/>
</dbReference>
<sequence length="716" mass="76799">MKRIACVILFAVAALMLPLKALHAREMRALLVGVSEYPVLDKNFQLEGPRNDIQRLRDLLQQRSFAANHMTVLADGVPGASGLPTRAAILNALDQLALQSAKGDYVLLYFSGHGSQQPADRNTPEGRDEADGLFEIFLPRDIGAWNDEGQTVQNALVSHELRRAVDRIIDKGAFVWAIFDSCHSATMVRGAGDSSEVRYRYITPDALGIPAKVIDRANADAVRSRGKADAASADPVASTKGMAGGVFFYAAQTTELAPEMRLPLGHPDRKPFGLFGFTLMQALESGAPMTYRQLAQHVLSQYGGMNQSRVTPLFSGTRLDDLLFGQESVPIRQWKVDRGATPSIPAGALAQVTEASLLAIVASPLDKDDAAIGYAEARNVALASSTLVPLAHGGKPALDPKDIPPAAHARLIRSAGEYTLRVVADFTDCDSACIARGPIDALKKYGVPGAQINWFSLPETGDVAVKAYRDRVQLVPPALQGLNCAARKKAAERTQCEEELRTGSLTLQWNAAKGAPALREELASALHSVARATNLMRIASQLGDAAGGKLAVTMKQVTAAGKTLPITAERSPVLHAGDKVEVSLVNQGNLPLDVTVLYLDAGYGVSALFPSNGESNRFEAKASRTFTLDIDDETTGLERLVTIAVQARGLAERVDFSFLAQPPLAQANRTRGAEDDETTAFRDAGFADYATRGAKLTPATPGQRTAMQVFNWTVRK</sequence>
<protein>
    <recommendedName>
        <fullName evidence="1">Peptidase C14 caspase domain-containing protein</fullName>
    </recommendedName>
</protein>
<dbReference type="PANTHER" id="PTHR48104:SF30">
    <property type="entry name" value="METACASPASE-1"/>
    <property type="match status" value="1"/>
</dbReference>
<dbReference type="Gene3D" id="3.40.50.1460">
    <property type="match status" value="1"/>
</dbReference>
<dbReference type="InterPro" id="IPR029030">
    <property type="entry name" value="Caspase-like_dom_sf"/>
</dbReference>
<dbReference type="RefSeq" id="WP_183630972.1">
    <property type="nucleotide sequence ID" value="NZ_BAABLE010000011.1"/>
</dbReference>
<accession>A0A840BJ26</accession>
<evidence type="ECO:0000313" key="3">
    <source>
        <dbReference type="Proteomes" id="UP000561045"/>
    </source>
</evidence>
<reference evidence="2 3" key="1">
    <citation type="submission" date="2020-08" db="EMBL/GenBank/DDBJ databases">
        <title>Genomic Encyclopedia of Type Strains, Phase IV (KMG-IV): sequencing the most valuable type-strain genomes for metagenomic binning, comparative biology and taxonomic classification.</title>
        <authorList>
            <person name="Goeker M."/>
        </authorList>
    </citation>
    <scope>NUCLEOTIDE SEQUENCE [LARGE SCALE GENOMIC DNA]</scope>
    <source>
        <strain evidence="2 3">DSM 106739</strain>
    </source>
</reference>
<gene>
    <name evidence="2" type="ORF">GGR36_000224</name>
</gene>
<dbReference type="InterPro" id="IPR050452">
    <property type="entry name" value="Metacaspase"/>
</dbReference>
<feature type="domain" description="Peptidase C14 caspase" evidence="1">
    <location>
        <begin position="28"/>
        <end position="299"/>
    </location>
</feature>
<dbReference type="EMBL" id="JACIET010000001">
    <property type="protein sequence ID" value="MBB4010916.1"/>
    <property type="molecule type" value="Genomic_DNA"/>
</dbReference>
<dbReference type="Pfam" id="PF00656">
    <property type="entry name" value="Peptidase_C14"/>
    <property type="match status" value="1"/>
</dbReference>
<evidence type="ECO:0000313" key="2">
    <source>
        <dbReference type="EMBL" id="MBB4010916.1"/>
    </source>
</evidence>
<keyword evidence="3" id="KW-1185">Reference proteome</keyword>
<dbReference type="GO" id="GO:0005737">
    <property type="term" value="C:cytoplasm"/>
    <property type="evidence" value="ECO:0007669"/>
    <property type="project" value="TreeGrafter"/>
</dbReference>
<name>A0A840BJ26_9RHOO</name>
<evidence type="ECO:0000259" key="1">
    <source>
        <dbReference type="Pfam" id="PF00656"/>
    </source>
</evidence>
<dbReference type="AlphaFoldDB" id="A0A840BJ26"/>
<dbReference type="GO" id="GO:0004197">
    <property type="term" value="F:cysteine-type endopeptidase activity"/>
    <property type="evidence" value="ECO:0007669"/>
    <property type="project" value="InterPro"/>
</dbReference>
<dbReference type="Proteomes" id="UP000561045">
    <property type="component" value="Unassembled WGS sequence"/>
</dbReference>
<proteinExistence type="predicted"/>
<comment type="caution">
    <text evidence="2">The sequence shown here is derived from an EMBL/GenBank/DDBJ whole genome shotgun (WGS) entry which is preliminary data.</text>
</comment>
<organism evidence="2 3">
    <name type="scientific">Niveibacterium umoris</name>
    <dbReference type="NCBI Taxonomy" id="1193620"/>
    <lineage>
        <taxon>Bacteria</taxon>
        <taxon>Pseudomonadati</taxon>
        <taxon>Pseudomonadota</taxon>
        <taxon>Betaproteobacteria</taxon>
        <taxon>Rhodocyclales</taxon>
        <taxon>Rhodocyclaceae</taxon>
        <taxon>Niveibacterium</taxon>
    </lineage>
</organism>
<dbReference type="PANTHER" id="PTHR48104">
    <property type="entry name" value="METACASPASE-4"/>
    <property type="match status" value="1"/>
</dbReference>
<dbReference type="GO" id="GO:0006508">
    <property type="term" value="P:proteolysis"/>
    <property type="evidence" value="ECO:0007669"/>
    <property type="project" value="InterPro"/>
</dbReference>
<dbReference type="SUPFAM" id="SSF52129">
    <property type="entry name" value="Caspase-like"/>
    <property type="match status" value="1"/>
</dbReference>